<sequence length="275" mass="30103">MSKRVAVVTGANKGIGLAVVRALCPQFDGDVYLTSRDRDRGQQALHKLQQEQLKPLFHQLDINDLQSIRDLRSFMSQTYGGIDVLINNAGIAFKMADTTPFSTQAEVTLATNFFATRDVCTELLPIIKPQGRVVNVSSVSSTMALQKCSQELKNKFRSTTITEEELVELMKKFIEDAKRGDHVQQGWAPSAYGVSKIGVTVLSRIHARMLSKERAADGILLNACCPGWVKTDMAGPNAPLTLEEGAVTPVYLALLPAGAEGPHGEFVSKKTVQEW</sequence>
<dbReference type="SUPFAM" id="SSF51735">
    <property type="entry name" value="NAD(P)-binding Rossmann-fold domains"/>
    <property type="match status" value="1"/>
</dbReference>
<evidence type="ECO:0000256" key="4">
    <source>
        <dbReference type="ARBA" id="ARBA00026118"/>
    </source>
</evidence>
<dbReference type="Gene3D" id="3.40.50.720">
    <property type="entry name" value="NAD(P)-binding Rossmann-like Domain"/>
    <property type="match status" value="1"/>
</dbReference>
<name>A0A401PTU0_SCYTO</name>
<reference evidence="6 7" key="1">
    <citation type="journal article" date="2018" name="Nat. Ecol. Evol.">
        <title>Shark genomes provide insights into elasmobranch evolution and the origin of vertebrates.</title>
        <authorList>
            <person name="Hara Y"/>
            <person name="Yamaguchi K"/>
            <person name="Onimaru K"/>
            <person name="Kadota M"/>
            <person name="Koyanagi M"/>
            <person name="Keeley SD"/>
            <person name="Tatsumi K"/>
            <person name="Tanaka K"/>
            <person name="Motone F"/>
            <person name="Kageyama Y"/>
            <person name="Nozu R"/>
            <person name="Adachi N"/>
            <person name="Nishimura O"/>
            <person name="Nakagawa R"/>
            <person name="Tanegashima C"/>
            <person name="Kiyatake I"/>
            <person name="Matsumoto R"/>
            <person name="Murakumo K"/>
            <person name="Nishida K"/>
            <person name="Terakita A"/>
            <person name="Kuratani S"/>
            <person name="Sato K"/>
            <person name="Hyodo S Kuraku.S."/>
        </authorList>
    </citation>
    <scope>NUCLEOTIDE SEQUENCE [LARGE SCALE GENOMIC DNA]</scope>
</reference>
<dbReference type="CDD" id="cd05324">
    <property type="entry name" value="carb_red_PTCR-like_SDR_c"/>
    <property type="match status" value="1"/>
</dbReference>
<dbReference type="PANTHER" id="PTHR43963">
    <property type="entry name" value="CARBONYL REDUCTASE 1-RELATED"/>
    <property type="match status" value="1"/>
</dbReference>
<keyword evidence="3" id="KW-0560">Oxidoreductase</keyword>
<proteinExistence type="inferred from homology"/>
<dbReference type="OMA" id="GAQTPVM"/>
<dbReference type="AlphaFoldDB" id="A0A401PTU0"/>
<dbReference type="Proteomes" id="UP000288216">
    <property type="component" value="Unassembled WGS sequence"/>
</dbReference>
<keyword evidence="2" id="KW-0521">NADP</keyword>
<accession>A0A401PTU0</accession>
<evidence type="ECO:0000256" key="1">
    <source>
        <dbReference type="ARBA" id="ARBA00006484"/>
    </source>
</evidence>
<dbReference type="STRING" id="75743.A0A401PTU0"/>
<dbReference type="GO" id="GO:0004090">
    <property type="term" value="F:carbonyl reductase (NADPH) activity"/>
    <property type="evidence" value="ECO:0007669"/>
    <property type="project" value="UniProtKB-EC"/>
</dbReference>
<keyword evidence="7" id="KW-1185">Reference proteome</keyword>
<dbReference type="Pfam" id="PF00106">
    <property type="entry name" value="adh_short"/>
    <property type="match status" value="1"/>
</dbReference>
<dbReference type="InterPro" id="IPR002347">
    <property type="entry name" value="SDR_fam"/>
</dbReference>
<evidence type="ECO:0000256" key="5">
    <source>
        <dbReference type="RuleBase" id="RU000363"/>
    </source>
</evidence>
<gene>
    <name evidence="6" type="ORF">scyTo_0019157</name>
</gene>
<comment type="similarity">
    <text evidence="1 5">Belongs to the short-chain dehydrogenases/reductases (SDR) family.</text>
</comment>
<protein>
    <recommendedName>
        <fullName evidence="4">carbonyl reductase (NADPH)</fullName>
        <ecNumber evidence="4">1.1.1.184</ecNumber>
    </recommendedName>
</protein>
<comment type="caution">
    <text evidence="6">The sequence shown here is derived from an EMBL/GenBank/DDBJ whole genome shotgun (WGS) entry which is preliminary data.</text>
</comment>
<dbReference type="InterPro" id="IPR036291">
    <property type="entry name" value="NAD(P)-bd_dom_sf"/>
</dbReference>
<dbReference type="EC" id="1.1.1.184" evidence="4"/>
<dbReference type="PRINTS" id="PR00081">
    <property type="entry name" value="GDHRDH"/>
</dbReference>
<dbReference type="InterPro" id="IPR045313">
    <property type="entry name" value="CBR1-like"/>
</dbReference>
<evidence type="ECO:0000256" key="2">
    <source>
        <dbReference type="ARBA" id="ARBA00022857"/>
    </source>
</evidence>
<evidence type="ECO:0000256" key="3">
    <source>
        <dbReference type="ARBA" id="ARBA00023002"/>
    </source>
</evidence>
<organism evidence="6 7">
    <name type="scientific">Scyliorhinus torazame</name>
    <name type="common">Cloudy catshark</name>
    <name type="synonym">Catulus torazame</name>
    <dbReference type="NCBI Taxonomy" id="75743"/>
    <lineage>
        <taxon>Eukaryota</taxon>
        <taxon>Metazoa</taxon>
        <taxon>Chordata</taxon>
        <taxon>Craniata</taxon>
        <taxon>Vertebrata</taxon>
        <taxon>Chondrichthyes</taxon>
        <taxon>Elasmobranchii</taxon>
        <taxon>Galeomorphii</taxon>
        <taxon>Galeoidea</taxon>
        <taxon>Carcharhiniformes</taxon>
        <taxon>Scyliorhinidae</taxon>
        <taxon>Scyliorhinus</taxon>
    </lineage>
</organism>
<dbReference type="PRINTS" id="PR00080">
    <property type="entry name" value="SDRFAMILY"/>
</dbReference>
<dbReference type="EMBL" id="BFAA01013983">
    <property type="protein sequence ID" value="GCB76559.1"/>
    <property type="molecule type" value="Genomic_DNA"/>
</dbReference>
<evidence type="ECO:0000313" key="6">
    <source>
        <dbReference type="EMBL" id="GCB76559.1"/>
    </source>
</evidence>
<dbReference type="PANTHER" id="PTHR43963:SF4">
    <property type="entry name" value="CARBONYL REDUCTASE (NADPH)"/>
    <property type="match status" value="1"/>
</dbReference>
<dbReference type="OrthoDB" id="7289984at2759"/>
<evidence type="ECO:0000313" key="7">
    <source>
        <dbReference type="Proteomes" id="UP000288216"/>
    </source>
</evidence>